<accession>A0A0F9RH73</accession>
<feature type="compositionally biased region" description="Basic and acidic residues" evidence="1">
    <location>
        <begin position="58"/>
        <end position="68"/>
    </location>
</feature>
<comment type="caution">
    <text evidence="2">The sequence shown here is derived from an EMBL/GenBank/DDBJ whole genome shotgun (WGS) entry which is preliminary data.</text>
</comment>
<dbReference type="EMBL" id="LAZR01003596">
    <property type="protein sequence ID" value="KKN16628.1"/>
    <property type="molecule type" value="Genomic_DNA"/>
</dbReference>
<gene>
    <name evidence="2" type="ORF">LCGC14_0974030</name>
</gene>
<feature type="compositionally biased region" description="Basic and acidic residues" evidence="1">
    <location>
        <begin position="76"/>
        <end position="85"/>
    </location>
</feature>
<sequence>MKLTFLLPALLAIGAVSGSALGAPNERENDKSFKRDHDKRVEYKRDERRHEKKQRIEHKKEKREDRKQEKRRLAKYKQEKREQHRYSQRKYNYLTNHDNSVAYRQNRFINHLPRNSASIRFNGISFTFNDGLYYRKAKRGYHIVTPPRGLRINTLPRNYRHFKHHNTTYYTYQNVYYIADNNGYTVVDEPPTRLNQAIKVGNVNDYSLGQIYDSLPQAAQAVIINSQQYFKYGDIYFLPQISGDDIKYLAIKLG</sequence>
<reference evidence="2" key="1">
    <citation type="journal article" date="2015" name="Nature">
        <title>Complex archaea that bridge the gap between prokaryotes and eukaryotes.</title>
        <authorList>
            <person name="Spang A."/>
            <person name="Saw J.H."/>
            <person name="Jorgensen S.L."/>
            <person name="Zaremba-Niedzwiedzka K."/>
            <person name="Martijn J."/>
            <person name="Lind A.E."/>
            <person name="van Eijk R."/>
            <person name="Schleper C."/>
            <person name="Guy L."/>
            <person name="Ettema T.J."/>
        </authorList>
    </citation>
    <scope>NUCLEOTIDE SEQUENCE</scope>
</reference>
<protein>
    <submittedName>
        <fullName evidence="2">Uncharacterized protein</fullName>
    </submittedName>
</protein>
<dbReference type="Pfam" id="PF20125">
    <property type="entry name" value="DUF6515"/>
    <property type="match status" value="1"/>
</dbReference>
<feature type="compositionally biased region" description="Basic and acidic residues" evidence="1">
    <location>
        <begin position="25"/>
        <end position="49"/>
    </location>
</feature>
<dbReference type="AlphaFoldDB" id="A0A0F9RH73"/>
<evidence type="ECO:0000256" key="1">
    <source>
        <dbReference type="SAM" id="MobiDB-lite"/>
    </source>
</evidence>
<proteinExistence type="predicted"/>
<feature type="region of interest" description="Disordered" evidence="1">
    <location>
        <begin position="18"/>
        <end position="89"/>
    </location>
</feature>
<dbReference type="InterPro" id="IPR045398">
    <property type="entry name" value="DUF6515"/>
</dbReference>
<organism evidence="2">
    <name type="scientific">marine sediment metagenome</name>
    <dbReference type="NCBI Taxonomy" id="412755"/>
    <lineage>
        <taxon>unclassified sequences</taxon>
        <taxon>metagenomes</taxon>
        <taxon>ecological metagenomes</taxon>
    </lineage>
</organism>
<name>A0A0F9RH73_9ZZZZ</name>
<evidence type="ECO:0000313" key="2">
    <source>
        <dbReference type="EMBL" id="KKN16628.1"/>
    </source>
</evidence>